<dbReference type="EC" id="5.6.1.7" evidence="2"/>
<dbReference type="GO" id="GO:0005832">
    <property type="term" value="C:chaperonin-containing T-complex"/>
    <property type="evidence" value="ECO:0007669"/>
    <property type="project" value="UniProtKB-ARBA"/>
</dbReference>
<comment type="function">
    <text evidence="8">Chaperonin implicated in mitochondrial protein import and macromolecular assembly. Together with Hsp10, facilitates the correct folding of imported proteins. May also prevent misfolding and promote the refolding and proper assembly of unfolded polypeptides generated under stress conditions in the mitochondrial matrix. The functional units of these chaperonins consist of heptameric rings of the large subunit Hsp60, which function as a back-to-back double ring. In a cyclic reaction, Hsp60 ring complexes bind one unfolded substrate protein per ring, followed by the binding of ATP and association with 2 heptameric rings of the co-chaperonin Hsp10. This leads to sequestration of the substrate protein in the inner cavity of Hsp60 where, for a certain period of time, it can fold undisturbed by other cell components. Synchronous hydrolysis of ATP in all Hsp60 subunits results in the dissociation of the chaperonin rings and the release of ADP and the folded substrate protein.</text>
</comment>
<proteinExistence type="inferred from homology"/>
<dbReference type="PANTHER" id="PTHR45633">
    <property type="entry name" value="60 KDA HEAT SHOCK PROTEIN, MITOCHONDRIAL"/>
    <property type="match status" value="1"/>
</dbReference>
<evidence type="ECO:0000256" key="7">
    <source>
        <dbReference type="ARBA" id="ARBA00031799"/>
    </source>
</evidence>
<dbReference type="InterPro" id="IPR027409">
    <property type="entry name" value="GroEL-like_apical_dom_sf"/>
</dbReference>
<evidence type="ECO:0000313" key="11">
    <source>
        <dbReference type="Proteomes" id="UP000645828"/>
    </source>
</evidence>
<dbReference type="Gene3D" id="3.50.7.10">
    <property type="entry name" value="GroEL"/>
    <property type="match status" value="2"/>
</dbReference>
<evidence type="ECO:0000256" key="2">
    <source>
        <dbReference type="ARBA" id="ARBA00012198"/>
    </source>
</evidence>
<comment type="caution">
    <text evidence="10">The sequence shown here is derived from an EMBL/GenBank/DDBJ whole genome shotgun (WGS) entry which is preliminary data.</text>
</comment>
<dbReference type="GO" id="GO:0140662">
    <property type="term" value="F:ATP-dependent protein folding chaperone"/>
    <property type="evidence" value="ECO:0007669"/>
    <property type="project" value="InterPro"/>
</dbReference>
<dbReference type="InterPro" id="IPR001844">
    <property type="entry name" value="Cpn60/GroEL"/>
</dbReference>
<dbReference type="InterPro" id="IPR027413">
    <property type="entry name" value="GROEL-like_equatorial_sf"/>
</dbReference>
<dbReference type="SUPFAM" id="SSF52029">
    <property type="entry name" value="GroEL apical domain-like"/>
    <property type="match status" value="1"/>
</dbReference>
<dbReference type="SUPFAM" id="SSF48592">
    <property type="entry name" value="GroEL equatorial domain-like"/>
    <property type="match status" value="1"/>
</dbReference>
<dbReference type="Proteomes" id="UP000645828">
    <property type="component" value="Unassembled WGS sequence"/>
</dbReference>
<evidence type="ECO:0000256" key="6">
    <source>
        <dbReference type="ARBA" id="ARBA00030005"/>
    </source>
</evidence>
<evidence type="ECO:0000313" key="10">
    <source>
        <dbReference type="EMBL" id="CAD7683104.1"/>
    </source>
</evidence>
<reference evidence="10" key="1">
    <citation type="submission" date="2020-12" db="EMBL/GenBank/DDBJ databases">
        <authorList>
            <consortium name="Molecular Ecology Group"/>
        </authorList>
    </citation>
    <scope>NUCLEOTIDE SEQUENCE</scope>
    <source>
        <strain evidence="10">TBG_1078</strain>
    </source>
</reference>
<evidence type="ECO:0000256" key="1">
    <source>
        <dbReference type="ARBA" id="ARBA00006607"/>
    </source>
</evidence>
<evidence type="ECO:0000256" key="3">
    <source>
        <dbReference type="ARBA" id="ARBA00019981"/>
    </source>
</evidence>
<evidence type="ECO:0000256" key="9">
    <source>
        <dbReference type="ARBA" id="ARBA00046475"/>
    </source>
</evidence>
<gene>
    <name evidence="10" type="ORF">NYPRO_LOCUS15896</name>
</gene>
<comment type="similarity">
    <text evidence="1">Belongs to the chaperonin (HSP60) family.</text>
</comment>
<evidence type="ECO:0000256" key="4">
    <source>
        <dbReference type="ARBA" id="ARBA00023186"/>
    </source>
</evidence>
<name>A0A811Z6F2_NYCPR</name>
<organism evidence="10 11">
    <name type="scientific">Nyctereutes procyonoides</name>
    <name type="common">Raccoon dog</name>
    <name type="synonym">Canis procyonoides</name>
    <dbReference type="NCBI Taxonomy" id="34880"/>
    <lineage>
        <taxon>Eukaryota</taxon>
        <taxon>Metazoa</taxon>
        <taxon>Chordata</taxon>
        <taxon>Craniata</taxon>
        <taxon>Vertebrata</taxon>
        <taxon>Euteleostomi</taxon>
        <taxon>Mammalia</taxon>
        <taxon>Eutheria</taxon>
        <taxon>Laurasiatheria</taxon>
        <taxon>Carnivora</taxon>
        <taxon>Caniformia</taxon>
        <taxon>Canidae</taxon>
        <taxon>Nyctereutes</taxon>
    </lineage>
</organism>
<evidence type="ECO:0000256" key="5">
    <source>
        <dbReference type="ARBA" id="ARBA00029756"/>
    </source>
</evidence>
<protein>
    <recommendedName>
        <fullName evidence="3">60 kDa heat shock protein, mitochondrial</fullName>
        <ecNumber evidence="2">5.6.1.7</ecNumber>
    </recommendedName>
    <alternativeName>
        <fullName evidence="5">60 kDa chaperonin</fullName>
    </alternativeName>
    <alternativeName>
        <fullName evidence="7">Chaperonin 60</fullName>
    </alternativeName>
    <alternativeName>
        <fullName evidence="6">Heat shock protein 60</fullName>
    </alternativeName>
</protein>
<dbReference type="Gene3D" id="1.10.560.10">
    <property type="entry name" value="GroEL-like equatorial domain"/>
    <property type="match status" value="1"/>
</dbReference>
<dbReference type="AlphaFoldDB" id="A0A811Z6F2"/>
<dbReference type="GO" id="GO:0042026">
    <property type="term" value="P:protein refolding"/>
    <property type="evidence" value="ECO:0007669"/>
    <property type="project" value="InterPro"/>
</dbReference>
<keyword evidence="4" id="KW-0143">Chaperone</keyword>
<dbReference type="EMBL" id="CAJHUB010000755">
    <property type="protein sequence ID" value="CAD7683104.1"/>
    <property type="molecule type" value="Genomic_DNA"/>
</dbReference>
<evidence type="ECO:0000256" key="8">
    <source>
        <dbReference type="ARBA" id="ARBA00037436"/>
    </source>
</evidence>
<comment type="subunit">
    <text evidence="9">Homoheptamer arranged in a ring structure. The functional units of these chaperonins consist of heptameric rings of the large subunit Hsp60, which function as a back-to-back double ring. Interacts with 2 heptameric Hsp10 rings to form the symmetrical football complex. Interacts with HRAS. Interacts with ATAD3A. Interacts with ETFBKMT and EEF1AKMT3. Interacts with MFHAS1.</text>
</comment>
<sequence>MVHKIEPYLGSLSPFLLRVHMHSCSFSLNKSLTKILSNEILLPGGASVLCARAVLESQCLCHIGTTTGSILSTDQGCPDVQCAEAAFLGWLGLGSPTCDRWKSSEKPVFTLVNISLPIGGNILQELIFKINMEEIKLRIIEGSITSLFPLATLKTYFTNTAFYLDRSLFWEGSLKSRGGTNVPLSEKTISSVHSILPALAIASAHRKALLTIAGHVDGEALSTLVLKRLKGGLQVVAVKAPGFGDNRKNQVKDMAIATGGAMFGEEGLTLNLKDERVTRLQEIIEQLDITISEYEKEKLNERLAKLSDGVAGVADALNATRAAVEEGIVLRGGCALLGCIPALDSITPKTLKIPATNIAKKAGVEGSLIDAMLGDYVNMVQKEIIDPTKVVRTALLDAAGAASLITTADIVVTEIPKEEKDPGMGGMGGGMGGGTF</sequence>
<accession>A0A811Z6F2</accession>
<keyword evidence="11" id="KW-1185">Reference proteome</keyword>